<evidence type="ECO:0000259" key="1">
    <source>
        <dbReference type="SMART" id="SM00382"/>
    </source>
</evidence>
<accession>K9WSD0</accession>
<dbReference type="KEGG" id="csg:Cylst_0076"/>
<dbReference type="SMART" id="SM00382">
    <property type="entry name" value="AAA"/>
    <property type="match status" value="1"/>
</dbReference>
<dbReference type="Proteomes" id="UP000010475">
    <property type="component" value="Chromosome"/>
</dbReference>
<name>K9WSD0_9NOST</name>
<keyword evidence="3" id="KW-1185">Reference proteome</keyword>
<dbReference type="InterPro" id="IPR027417">
    <property type="entry name" value="P-loop_NTPase"/>
</dbReference>
<dbReference type="PATRIC" id="fig|56107.3.peg.88"/>
<dbReference type="Gene3D" id="3.40.50.300">
    <property type="entry name" value="P-loop containing nucleotide triphosphate hydrolases"/>
    <property type="match status" value="1"/>
</dbReference>
<dbReference type="AlphaFoldDB" id="K9WSD0"/>
<protein>
    <submittedName>
        <fullName evidence="2">AAA+ family ATPase</fullName>
    </submittedName>
</protein>
<feature type="domain" description="AAA+ ATPase" evidence="1">
    <location>
        <begin position="429"/>
        <end position="561"/>
    </location>
</feature>
<dbReference type="RefSeq" id="WP_015205716.1">
    <property type="nucleotide sequence ID" value="NC_019757.1"/>
</dbReference>
<dbReference type="EMBL" id="CP003642">
    <property type="protein sequence ID" value="AFZ22457.1"/>
    <property type="molecule type" value="Genomic_DNA"/>
</dbReference>
<dbReference type="eggNOG" id="COG0464">
    <property type="taxonomic scope" value="Bacteria"/>
</dbReference>
<sequence length="644" mass="72418">MKTTAISNSYQSNLQSLQSEIERIRHLLECYIEGKSSNYQANSAISPPVALGQLSSKFNLQKFERDILLLCLSREIDPSVADLCAQAAGNPNQDYPTLSLALGAFPDANWFVVSPQNPLQRWKMIEFAPGFTLTQAAMRIDQRILCYLLGVPAVDQHLSGIASFPNLDNTAIILPPSQQVIADQLIATWSNAPNQLPQLQLCGIDYSSKYHIYSHLCDRLNYNLGIISTASLPTSPNDIYQLTQRWEREAILSDRVLFLVCDHSTDDPHQKAAISLFIENINTALIISSRERLQNQQRALINFDVTPLSFEEQTAIWSTHLEEEAINLKVEITILASQFNLNYITIQAACQQTKSAESSSLERLWNFCRTQARPQLDNLAQRIDTTAQWTDLVLPERPVQVLKDIADQLQQRHKVYRDWGFAKKSGRGLGITALFYGDSGTGKTMAAELLANQFGLDLYRIDLSAVVSKYIGETEKNLARIFDAAETGGAILLFDEADALFGKRSEVKDSHDRHANVEVSYLLQRMEAYQGLAILTTNLKDALDNAFMRRIRFMVEFPFPAAESRAQIWQRIFPTLTPTQELDYVKLGQLQVAGGNIRNIAMISAFLAANQNEPVMMKHIKTAAQRECVKLKKILTDKEVQGWT</sequence>
<dbReference type="GO" id="GO:0005524">
    <property type="term" value="F:ATP binding"/>
    <property type="evidence" value="ECO:0007669"/>
    <property type="project" value="InterPro"/>
</dbReference>
<dbReference type="PANTHER" id="PTHR46411">
    <property type="entry name" value="FAMILY ATPASE, PUTATIVE-RELATED"/>
    <property type="match status" value="1"/>
</dbReference>
<dbReference type="OrthoDB" id="9806903at2"/>
<dbReference type="GO" id="GO:0016887">
    <property type="term" value="F:ATP hydrolysis activity"/>
    <property type="evidence" value="ECO:0007669"/>
    <property type="project" value="InterPro"/>
</dbReference>
<evidence type="ECO:0000313" key="3">
    <source>
        <dbReference type="Proteomes" id="UP000010475"/>
    </source>
</evidence>
<reference evidence="2 3" key="1">
    <citation type="submission" date="2012-06" db="EMBL/GenBank/DDBJ databases">
        <title>Finished chromosome of genome of Cylindrospermum stagnale PCC 7417.</title>
        <authorList>
            <consortium name="US DOE Joint Genome Institute"/>
            <person name="Gugger M."/>
            <person name="Coursin T."/>
            <person name="Rippka R."/>
            <person name="Tandeau De Marsac N."/>
            <person name="Huntemann M."/>
            <person name="Wei C.-L."/>
            <person name="Han J."/>
            <person name="Detter J.C."/>
            <person name="Han C."/>
            <person name="Tapia R."/>
            <person name="Chen A."/>
            <person name="Kyrpides N."/>
            <person name="Mavromatis K."/>
            <person name="Markowitz V."/>
            <person name="Szeto E."/>
            <person name="Ivanova N."/>
            <person name="Pagani I."/>
            <person name="Pati A."/>
            <person name="Goodwin L."/>
            <person name="Nordberg H.P."/>
            <person name="Cantor M.N."/>
            <person name="Hua S.X."/>
            <person name="Woyke T."/>
            <person name="Kerfeld C.A."/>
        </authorList>
    </citation>
    <scope>NUCLEOTIDE SEQUENCE [LARGE SCALE GENOMIC DNA]</scope>
    <source>
        <strain evidence="2 3">PCC 7417</strain>
    </source>
</reference>
<dbReference type="HOGENOM" id="CLU_016564_1_0_3"/>
<dbReference type="CDD" id="cd19481">
    <property type="entry name" value="RecA-like_protease"/>
    <property type="match status" value="1"/>
</dbReference>
<dbReference type="InterPro" id="IPR054472">
    <property type="entry name" value="WHD"/>
</dbReference>
<proteinExistence type="predicted"/>
<dbReference type="PANTHER" id="PTHR46411:SF3">
    <property type="entry name" value="AAA+ ATPASE DOMAIN-CONTAINING PROTEIN"/>
    <property type="match status" value="1"/>
</dbReference>
<evidence type="ECO:0000313" key="2">
    <source>
        <dbReference type="EMBL" id="AFZ22457.1"/>
    </source>
</evidence>
<dbReference type="Pfam" id="PF00004">
    <property type="entry name" value="AAA"/>
    <property type="match status" value="1"/>
</dbReference>
<dbReference type="InterPro" id="IPR003593">
    <property type="entry name" value="AAA+_ATPase"/>
</dbReference>
<dbReference type="InterPro" id="IPR003959">
    <property type="entry name" value="ATPase_AAA_core"/>
</dbReference>
<dbReference type="STRING" id="56107.Cylst_0076"/>
<organism evidence="2 3">
    <name type="scientific">Cylindrospermum stagnale PCC 7417</name>
    <dbReference type="NCBI Taxonomy" id="56107"/>
    <lineage>
        <taxon>Bacteria</taxon>
        <taxon>Bacillati</taxon>
        <taxon>Cyanobacteriota</taxon>
        <taxon>Cyanophyceae</taxon>
        <taxon>Nostocales</taxon>
        <taxon>Nostocaceae</taxon>
        <taxon>Cylindrospermum</taxon>
    </lineage>
</organism>
<dbReference type="SUPFAM" id="SSF52540">
    <property type="entry name" value="P-loop containing nucleoside triphosphate hydrolases"/>
    <property type="match status" value="1"/>
</dbReference>
<gene>
    <name evidence="2" type="ORF">Cylst_0076</name>
</gene>
<dbReference type="Pfam" id="PF22977">
    <property type="entry name" value="WHD"/>
    <property type="match status" value="1"/>
</dbReference>